<dbReference type="GO" id="GO:0009653">
    <property type="term" value="P:anatomical structure morphogenesis"/>
    <property type="evidence" value="ECO:0007669"/>
    <property type="project" value="UniProtKB-ARBA"/>
</dbReference>
<evidence type="ECO:0000256" key="7">
    <source>
        <dbReference type="ARBA" id="ARBA00022741"/>
    </source>
</evidence>
<dbReference type="Gene3D" id="3.80.10.10">
    <property type="entry name" value="Ribonuclease Inhibitor"/>
    <property type="match status" value="2"/>
</dbReference>
<evidence type="ECO:0000256" key="11">
    <source>
        <dbReference type="ARBA" id="ARBA00023170"/>
    </source>
</evidence>
<evidence type="ECO:0000256" key="3">
    <source>
        <dbReference type="ARBA" id="ARBA00022614"/>
    </source>
</evidence>
<feature type="domain" description="Protein kinase" evidence="15">
    <location>
        <begin position="891"/>
        <end position="1172"/>
    </location>
</feature>
<keyword evidence="6" id="KW-0677">Repeat</keyword>
<keyword evidence="3" id="KW-0433">Leucine-rich repeat</keyword>
<evidence type="ECO:0000256" key="5">
    <source>
        <dbReference type="ARBA" id="ARBA00022729"/>
    </source>
</evidence>
<keyword evidence="4 14" id="KW-0812">Transmembrane</keyword>
<sequence length="1172" mass="127978">MQVFFTVCSANGCSLLAFSLLSLSLSFSFSHSLLFFVGALYSTFFISLSLSLYLVHFPTYFYRKKKKARSLRYLSLLSLLFSSISILGFPPWRGFLLPPPLKSRRKQDTDRDMDPHLHLLLLFHVLVFSFVGGLSAATPSDDIRALLEFKKGIRTDTSGVVDSWKPPPQGSSTCPRDWRGISCDDSGAVVSLALDGLGLAGDLKFTTLTGLKSLRNLSLSDNAFSGRLVPAIGTMASLQHLDLSGNQFYGPIPQRIAELSDLVHLNLSGNSFTQGFPTGIWNLQQLRVLDLRSNKLWGDVAVLLSELRNTEHIDLSSNSFYGGIHMDSGNLSSLGNTARYLNLSHNKLNGGFFSSNSLQVFKSLEVLDLGYNQLTGKLPPLDSLYNLKVFRVGSNQLYGSIPEELFGSSMQLIELDISGNGFTGHIKAINSTTLKVLNLSSNALSGPLPPNLGICVSVDLSKNMLSGNLSVMQYWGDSVETIDLSSNALSGYYPNEASQFGNLISIKIRNNSLVGLLPSVLGNYAKLSVVDLSLNKLTGPVLPSLFISLTLTSLNLSGNYFSGTIPLQSPHSTESLVLPSYTHLESLDLSDNLLSGSLPPEIGNLQSLKLLNLGNNTLSGELPSELSKLGGLEFLDLSINHFKGRIPDLLQPGLKVFNVSYNDLSGTIPPNLQRFPSTSFQPGNALLVFSDALPAGNNSNGVSGNMSHHRPKSSIRVAFIVGSIGAFMLVLFAIMTLYIVRTQEICGRNGSRGQTTGRDLKHGIFGPLNIFKTPKENAVPTSMSFSNDHLLTSAARSMSAQKELLTGAVEYGYSDSKGVSESTKLDVPENCPPSTGWKSSPGSPLPSSPHVIDSHLSEQPVKLDVYSPDRLAGELFLLDSSLIFTAEELSRAPAEVLGRSSHGTSYKATLDSGHMLTVKWLRVGLVKHKKEFAKEAKRIATIRHPNIISWRGYYWGQREQERLIVADYVNGDSLALYLYESTPRRYSRLSVSQRLKVAIDVARCLFYLHHEKGLPHGNLKPTNILLTGPDLTARLTDFGLHRLMTQSGTAEQILNLGALGYRAPELAITSKPFPSFKADVYAFGVILMELLTRRSAGDIISGQSGAVDLTDWVQMCNREGRGTDCFDRDIAGLEEAPRVMDELLAVSLRCILPVNERPSIRTVFEDLCSITM</sequence>
<dbReference type="OrthoDB" id="5789657at2759"/>
<dbReference type="PROSITE" id="PS50011">
    <property type="entry name" value="PROTEIN_KINASE_DOM"/>
    <property type="match status" value="1"/>
</dbReference>
<evidence type="ECO:0000256" key="2">
    <source>
        <dbReference type="ARBA" id="ARBA00022553"/>
    </source>
</evidence>
<dbReference type="Pfam" id="PF00560">
    <property type="entry name" value="LRR_1"/>
    <property type="match status" value="8"/>
</dbReference>
<dbReference type="InterPro" id="IPR001611">
    <property type="entry name" value="Leu-rich_rpt"/>
</dbReference>
<organism evidence="16 17">
    <name type="scientific">Elaeis guineensis var. tenera</name>
    <name type="common">Oil palm</name>
    <dbReference type="NCBI Taxonomy" id="51953"/>
    <lineage>
        <taxon>Eukaryota</taxon>
        <taxon>Viridiplantae</taxon>
        <taxon>Streptophyta</taxon>
        <taxon>Embryophyta</taxon>
        <taxon>Tracheophyta</taxon>
        <taxon>Spermatophyta</taxon>
        <taxon>Magnoliopsida</taxon>
        <taxon>Liliopsida</taxon>
        <taxon>Arecaceae</taxon>
        <taxon>Arecoideae</taxon>
        <taxon>Cocoseae</taxon>
        <taxon>Elaeidinae</taxon>
        <taxon>Elaeis</taxon>
    </lineage>
</organism>
<evidence type="ECO:0000256" key="4">
    <source>
        <dbReference type="ARBA" id="ARBA00022692"/>
    </source>
</evidence>
<evidence type="ECO:0000256" key="14">
    <source>
        <dbReference type="SAM" id="Phobius"/>
    </source>
</evidence>
<keyword evidence="16" id="KW-1185">Reference proteome</keyword>
<keyword evidence="12" id="KW-0325">Glycoprotein</keyword>
<dbReference type="RefSeq" id="XP_010916945.2">
    <property type="nucleotide sequence ID" value="XM_010918643.3"/>
</dbReference>
<dbReference type="FunFam" id="3.80.10.10:FF:000400">
    <property type="entry name" value="Nuclear pore complex protein NUP107"/>
    <property type="match status" value="1"/>
</dbReference>
<feature type="transmembrane region" description="Helical" evidence="14">
    <location>
        <begin position="73"/>
        <end position="92"/>
    </location>
</feature>
<keyword evidence="9 14" id="KW-1133">Transmembrane helix</keyword>
<evidence type="ECO:0000256" key="13">
    <source>
        <dbReference type="SAM" id="MobiDB-lite"/>
    </source>
</evidence>
<feature type="transmembrane region" description="Helical" evidence="14">
    <location>
        <begin position="117"/>
        <end position="137"/>
    </location>
</feature>
<evidence type="ECO:0000259" key="15">
    <source>
        <dbReference type="PROSITE" id="PS50011"/>
    </source>
</evidence>
<accession>A0A6I9QXI9</accession>
<feature type="transmembrane region" description="Helical" evidence="14">
    <location>
        <begin position="717"/>
        <end position="740"/>
    </location>
</feature>
<dbReference type="InParanoid" id="A0A6I9QXI9"/>
<keyword evidence="17" id="KW-0808">Transferase</keyword>
<keyword evidence="2" id="KW-0597">Phosphoprotein</keyword>
<dbReference type="InterPro" id="IPR011009">
    <property type="entry name" value="Kinase-like_dom_sf"/>
</dbReference>
<dbReference type="InterPro" id="IPR000719">
    <property type="entry name" value="Prot_kinase_dom"/>
</dbReference>
<dbReference type="PROSITE" id="PS51450">
    <property type="entry name" value="LRR"/>
    <property type="match status" value="1"/>
</dbReference>
<dbReference type="GeneID" id="105041667"/>
<dbReference type="FunFam" id="1.10.510.10:FF:000480">
    <property type="entry name" value="Pollen receptor-like kinase 1"/>
    <property type="match status" value="1"/>
</dbReference>
<proteinExistence type="predicted"/>
<dbReference type="FunFam" id="3.30.200.20:FF:000486">
    <property type="entry name" value="Leucine-rich repeat receptor-like protein kinase"/>
    <property type="match status" value="1"/>
</dbReference>
<keyword evidence="7" id="KW-0547">Nucleotide-binding</keyword>
<dbReference type="Gene3D" id="1.10.510.10">
    <property type="entry name" value="Transferase(Phosphotransferase) domain 1"/>
    <property type="match status" value="1"/>
</dbReference>
<dbReference type="GO" id="GO:0099402">
    <property type="term" value="P:plant organ development"/>
    <property type="evidence" value="ECO:0007669"/>
    <property type="project" value="UniProtKB-ARBA"/>
</dbReference>
<keyword evidence="8" id="KW-0067">ATP-binding</keyword>
<dbReference type="Pfam" id="PF08263">
    <property type="entry name" value="LRRNT_2"/>
    <property type="match status" value="1"/>
</dbReference>
<dbReference type="Proteomes" id="UP000504607">
    <property type="component" value="Chromosome 3"/>
</dbReference>
<dbReference type="SMART" id="SM00369">
    <property type="entry name" value="LRR_TYP"/>
    <property type="match status" value="5"/>
</dbReference>
<gene>
    <name evidence="17" type="primary">LOC105041667</name>
</gene>
<dbReference type="AlphaFoldDB" id="A0A6I9QXI9"/>
<dbReference type="InterPro" id="IPR053059">
    <property type="entry name" value="Inactive_SerThr-Kinase_ABA"/>
</dbReference>
<dbReference type="FunFam" id="3.80.10.10:FF:000095">
    <property type="entry name" value="LRR receptor-like serine/threonine-protein kinase GSO1"/>
    <property type="match status" value="1"/>
</dbReference>
<dbReference type="FunCoup" id="A0A6I9QXI9">
    <property type="interactions" value="2873"/>
</dbReference>
<reference evidence="17" key="1">
    <citation type="submission" date="2025-08" db="UniProtKB">
        <authorList>
            <consortium name="RefSeq"/>
        </authorList>
    </citation>
    <scope>IDENTIFICATION</scope>
</reference>
<dbReference type="InterPro" id="IPR032675">
    <property type="entry name" value="LRR_dom_sf"/>
</dbReference>
<keyword evidence="11 17" id="KW-0675">Receptor</keyword>
<keyword evidence="10 14" id="KW-0472">Membrane</keyword>
<evidence type="ECO:0000313" key="16">
    <source>
        <dbReference type="Proteomes" id="UP000504607"/>
    </source>
</evidence>
<dbReference type="Gene3D" id="3.30.200.20">
    <property type="entry name" value="Phosphorylase Kinase, domain 1"/>
    <property type="match status" value="1"/>
</dbReference>
<dbReference type="GO" id="GO:0005524">
    <property type="term" value="F:ATP binding"/>
    <property type="evidence" value="ECO:0007669"/>
    <property type="project" value="UniProtKB-KW"/>
</dbReference>
<feature type="region of interest" description="Disordered" evidence="13">
    <location>
        <begin position="818"/>
        <end position="853"/>
    </location>
</feature>
<dbReference type="SUPFAM" id="SSF52047">
    <property type="entry name" value="RNI-like"/>
    <property type="match status" value="1"/>
</dbReference>
<dbReference type="GO" id="GO:0004672">
    <property type="term" value="F:protein kinase activity"/>
    <property type="evidence" value="ECO:0007669"/>
    <property type="project" value="InterPro"/>
</dbReference>
<evidence type="ECO:0000256" key="9">
    <source>
        <dbReference type="ARBA" id="ARBA00022989"/>
    </source>
</evidence>
<protein>
    <submittedName>
        <fullName evidence="17">Probable inactive receptor kinase At5g10020</fullName>
    </submittedName>
</protein>
<dbReference type="InterPro" id="IPR003591">
    <property type="entry name" value="Leu-rich_rpt_typical-subtyp"/>
</dbReference>
<dbReference type="SUPFAM" id="SSF56112">
    <property type="entry name" value="Protein kinase-like (PK-like)"/>
    <property type="match status" value="1"/>
</dbReference>
<dbReference type="Pfam" id="PF00069">
    <property type="entry name" value="Pkinase"/>
    <property type="match status" value="1"/>
</dbReference>
<keyword evidence="17" id="KW-0418">Kinase</keyword>
<dbReference type="InterPro" id="IPR013210">
    <property type="entry name" value="LRR_N_plant-typ"/>
</dbReference>
<evidence type="ECO:0000256" key="12">
    <source>
        <dbReference type="ARBA" id="ARBA00023180"/>
    </source>
</evidence>
<keyword evidence="5" id="KW-0732">Signal</keyword>
<evidence type="ECO:0000256" key="1">
    <source>
        <dbReference type="ARBA" id="ARBA00004167"/>
    </source>
</evidence>
<evidence type="ECO:0000256" key="10">
    <source>
        <dbReference type="ARBA" id="ARBA00023136"/>
    </source>
</evidence>
<dbReference type="PANTHER" id="PTHR48003:SF5">
    <property type="entry name" value="OS07G0626500 PROTEIN"/>
    <property type="match status" value="1"/>
</dbReference>
<evidence type="ECO:0000256" key="6">
    <source>
        <dbReference type="ARBA" id="ARBA00022737"/>
    </source>
</evidence>
<evidence type="ECO:0000256" key="8">
    <source>
        <dbReference type="ARBA" id="ARBA00022840"/>
    </source>
</evidence>
<name>A0A6I9QXI9_ELAGV</name>
<dbReference type="FunFam" id="3.80.10.10:FF:000041">
    <property type="entry name" value="LRR receptor-like serine/threonine-protein kinase ERECTA"/>
    <property type="match status" value="1"/>
</dbReference>
<evidence type="ECO:0000313" key="17">
    <source>
        <dbReference type="RefSeq" id="XP_010916945.2"/>
    </source>
</evidence>
<dbReference type="PANTHER" id="PTHR48003">
    <property type="entry name" value="OS07G0626500 PROTEIN"/>
    <property type="match status" value="1"/>
</dbReference>
<comment type="subcellular location">
    <subcellularLocation>
        <location evidence="1">Membrane</location>
        <topology evidence="1">Single-pass membrane protein</topology>
    </subcellularLocation>
</comment>
<dbReference type="KEGG" id="egu:105041667"/>
<dbReference type="GO" id="GO:0016020">
    <property type="term" value="C:membrane"/>
    <property type="evidence" value="ECO:0007669"/>
    <property type="project" value="UniProtKB-SubCell"/>
</dbReference>
<dbReference type="SUPFAM" id="SSF52058">
    <property type="entry name" value="L domain-like"/>
    <property type="match status" value="1"/>
</dbReference>
<feature type="transmembrane region" description="Helical" evidence="14">
    <location>
        <begin position="38"/>
        <end position="61"/>
    </location>
</feature>